<evidence type="ECO:0000313" key="4">
    <source>
        <dbReference type="EMBL" id="OLF95712.1"/>
    </source>
</evidence>
<dbReference type="GO" id="GO:0008081">
    <property type="term" value="F:phosphoric diester hydrolase activity"/>
    <property type="evidence" value="ECO:0007669"/>
    <property type="project" value="InterPro"/>
</dbReference>
<dbReference type="InterPro" id="IPR030395">
    <property type="entry name" value="GP_PDE_dom"/>
</dbReference>
<dbReference type="Gene3D" id="3.20.20.190">
    <property type="entry name" value="Phosphatidylinositol (PI) phosphodiesterase"/>
    <property type="match status" value="1"/>
</dbReference>
<feature type="transmembrane region" description="Helical" evidence="2">
    <location>
        <begin position="34"/>
        <end position="52"/>
    </location>
</feature>
<dbReference type="AlphaFoldDB" id="A0A7Z1B4F9"/>
<accession>A0A7Z1B4F9</accession>
<evidence type="ECO:0000313" key="5">
    <source>
        <dbReference type="Proteomes" id="UP000185604"/>
    </source>
</evidence>
<dbReference type="InterPro" id="IPR017946">
    <property type="entry name" value="PLC-like_Pdiesterase_TIM-brl"/>
</dbReference>
<evidence type="ECO:0000259" key="3">
    <source>
        <dbReference type="PROSITE" id="PS51704"/>
    </source>
</evidence>
<evidence type="ECO:0000256" key="2">
    <source>
        <dbReference type="SAM" id="Phobius"/>
    </source>
</evidence>
<name>A0A7Z1B4F9_9BACI</name>
<feature type="region of interest" description="Disordered" evidence="1">
    <location>
        <begin position="1"/>
        <end position="20"/>
    </location>
</feature>
<comment type="caution">
    <text evidence="4">The sequence shown here is derived from an EMBL/GenBank/DDBJ whole genome shotgun (WGS) entry which is preliminary data.</text>
</comment>
<protein>
    <submittedName>
        <fullName evidence="4">Glycerophosphoryl diester phosphodiesterase periplasmic</fullName>
    </submittedName>
</protein>
<dbReference type="Pfam" id="PF03009">
    <property type="entry name" value="GDPD"/>
    <property type="match status" value="1"/>
</dbReference>
<keyword evidence="2" id="KW-0812">Transmembrane</keyword>
<proteinExistence type="predicted"/>
<dbReference type="EMBL" id="LKPO01000008">
    <property type="protein sequence ID" value="OLF95712.1"/>
    <property type="molecule type" value="Genomic_DNA"/>
</dbReference>
<dbReference type="SUPFAM" id="SSF51695">
    <property type="entry name" value="PLC-like phosphodiesterases"/>
    <property type="match status" value="1"/>
</dbReference>
<dbReference type="Proteomes" id="UP000185604">
    <property type="component" value="Unassembled WGS sequence"/>
</dbReference>
<evidence type="ECO:0000256" key="1">
    <source>
        <dbReference type="SAM" id="MobiDB-lite"/>
    </source>
</evidence>
<sequence>MDLSFYSSHKEANKTGNQHSAYRLERGNHLMKKLVRSIFLITAAIVAAGFGLSGHAEAASHSQPQLNPSQLLNVAHRGASGHAPEHTLLAYKLGQKMKGDYIEIDLQMTKDGHLVAMHDETLDRTTNGTGFVKDYTLKEIKQLDAGSWFNEAYPERAKTEYVGLKVPTLEEIIQTFGRSARYYIETKSPEDYDHMEEKLLDILKQYKLTGANIHSSKVIIQSFSPESLQIIHNANPNIPLVQLLWYDKPAAITDAELKQYQSYSVGLGMNFDRIDRAYVQKIRSTGMLVHPYTVNEKEDMKRLLDWGATGMFTNFPDRLRDVLREKK</sequence>
<organism evidence="4 5">
    <name type="scientific">Bacillus paralicheniformis</name>
    <dbReference type="NCBI Taxonomy" id="1648923"/>
    <lineage>
        <taxon>Bacteria</taxon>
        <taxon>Bacillati</taxon>
        <taxon>Bacillota</taxon>
        <taxon>Bacilli</taxon>
        <taxon>Bacillales</taxon>
        <taxon>Bacillaceae</taxon>
        <taxon>Bacillus</taxon>
    </lineage>
</organism>
<gene>
    <name evidence="4" type="ORF">B4121_1274</name>
</gene>
<keyword evidence="2" id="KW-1133">Transmembrane helix</keyword>
<keyword evidence="2" id="KW-0472">Membrane</keyword>
<reference evidence="4 5" key="1">
    <citation type="journal article" date="2016" name="Front. Microbiol.">
        <title>High-Level Heat Resistance of Spores of Bacillus amyloliquefaciens and Bacillus licheniformis Results from the Presence of a spoVA Operon in a Tn1546 Transposon.</title>
        <authorList>
            <person name="Berendsen E.M."/>
            <person name="Koning R.A."/>
            <person name="Boekhorst J."/>
            <person name="de Jong A."/>
            <person name="Kuipers O.P."/>
            <person name="Wells-Bennik M.H."/>
        </authorList>
    </citation>
    <scope>NUCLEOTIDE SEQUENCE [LARGE SCALE GENOMIC DNA]</scope>
    <source>
        <strain evidence="4 5">B4121</strain>
    </source>
</reference>
<dbReference type="PANTHER" id="PTHR46211">
    <property type="entry name" value="GLYCEROPHOSPHORYL DIESTER PHOSPHODIESTERASE"/>
    <property type="match status" value="1"/>
</dbReference>
<feature type="domain" description="GP-PDE" evidence="3">
    <location>
        <begin position="71"/>
        <end position="323"/>
    </location>
</feature>
<dbReference type="PROSITE" id="PS51704">
    <property type="entry name" value="GP_PDE"/>
    <property type="match status" value="1"/>
</dbReference>
<dbReference type="GO" id="GO:0006629">
    <property type="term" value="P:lipid metabolic process"/>
    <property type="evidence" value="ECO:0007669"/>
    <property type="project" value="InterPro"/>
</dbReference>
<dbReference type="PANTHER" id="PTHR46211:SF7">
    <property type="entry name" value="GLYCEROPHOSPHODIESTER PHOSPHODIESTERASE"/>
    <property type="match status" value="1"/>
</dbReference>
<dbReference type="CDD" id="cd08601">
    <property type="entry name" value="GDPD_SaGlpQ_like"/>
    <property type="match status" value="1"/>
</dbReference>